<evidence type="ECO:0000313" key="4">
    <source>
        <dbReference type="EMBL" id="QDU70861.1"/>
    </source>
</evidence>
<dbReference type="Pfam" id="PF00005">
    <property type="entry name" value="ABC_tran"/>
    <property type="match status" value="1"/>
</dbReference>
<dbReference type="InterPro" id="IPR003593">
    <property type="entry name" value="AAA+_ATPase"/>
</dbReference>
<proteinExistence type="predicted"/>
<evidence type="ECO:0000313" key="5">
    <source>
        <dbReference type="Proteomes" id="UP000320386"/>
    </source>
</evidence>
<protein>
    <submittedName>
        <fullName evidence="4">Putative ABC transporter ATP-binding protein YbhF</fullName>
    </submittedName>
</protein>
<organism evidence="4 5">
    <name type="scientific">Mucisphaera calidilacus</name>
    <dbReference type="NCBI Taxonomy" id="2527982"/>
    <lineage>
        <taxon>Bacteria</taxon>
        <taxon>Pseudomonadati</taxon>
        <taxon>Planctomycetota</taxon>
        <taxon>Phycisphaerae</taxon>
        <taxon>Phycisphaerales</taxon>
        <taxon>Phycisphaeraceae</taxon>
        <taxon>Mucisphaera</taxon>
    </lineage>
</organism>
<feature type="domain" description="ABC transporter" evidence="3">
    <location>
        <begin position="24"/>
        <end position="261"/>
    </location>
</feature>
<dbReference type="Proteomes" id="UP000320386">
    <property type="component" value="Chromosome"/>
</dbReference>
<keyword evidence="5" id="KW-1185">Reference proteome</keyword>
<gene>
    <name evidence="4" type="primary">ybhF_1</name>
    <name evidence="4" type="ORF">Pan265_07020</name>
</gene>
<dbReference type="PANTHER" id="PTHR43582:SF5">
    <property type="entry name" value="ABC TRANSPORTER"/>
    <property type="match status" value="1"/>
</dbReference>
<dbReference type="EMBL" id="CP036280">
    <property type="protein sequence ID" value="QDU70861.1"/>
    <property type="molecule type" value="Genomic_DNA"/>
</dbReference>
<dbReference type="Gene3D" id="3.40.50.300">
    <property type="entry name" value="P-loop containing nucleotide triphosphate hydrolases"/>
    <property type="match status" value="1"/>
</dbReference>
<dbReference type="RefSeq" id="WP_145445000.1">
    <property type="nucleotide sequence ID" value="NZ_CP036280.1"/>
</dbReference>
<dbReference type="KEGG" id="mcad:Pan265_07020"/>
<evidence type="ECO:0000256" key="2">
    <source>
        <dbReference type="ARBA" id="ARBA00022840"/>
    </source>
</evidence>
<dbReference type="GO" id="GO:0005524">
    <property type="term" value="F:ATP binding"/>
    <property type="evidence" value="ECO:0007669"/>
    <property type="project" value="UniProtKB-KW"/>
</dbReference>
<dbReference type="AlphaFoldDB" id="A0A518BV76"/>
<reference evidence="4 5" key="1">
    <citation type="submission" date="2019-02" db="EMBL/GenBank/DDBJ databases">
        <title>Deep-cultivation of Planctomycetes and their phenomic and genomic characterization uncovers novel biology.</title>
        <authorList>
            <person name="Wiegand S."/>
            <person name="Jogler M."/>
            <person name="Boedeker C."/>
            <person name="Pinto D."/>
            <person name="Vollmers J."/>
            <person name="Rivas-Marin E."/>
            <person name="Kohn T."/>
            <person name="Peeters S.H."/>
            <person name="Heuer A."/>
            <person name="Rast P."/>
            <person name="Oberbeckmann S."/>
            <person name="Bunk B."/>
            <person name="Jeske O."/>
            <person name="Meyerdierks A."/>
            <person name="Storesund J.E."/>
            <person name="Kallscheuer N."/>
            <person name="Luecker S."/>
            <person name="Lage O.M."/>
            <person name="Pohl T."/>
            <person name="Merkel B.J."/>
            <person name="Hornburger P."/>
            <person name="Mueller R.-W."/>
            <person name="Bruemmer F."/>
            <person name="Labrenz M."/>
            <person name="Spormann A.M."/>
            <person name="Op den Camp H."/>
            <person name="Overmann J."/>
            <person name="Amann R."/>
            <person name="Jetten M.S.M."/>
            <person name="Mascher T."/>
            <person name="Medema M.H."/>
            <person name="Devos D.P."/>
            <person name="Kaster A.-K."/>
            <person name="Ovreas L."/>
            <person name="Rohde M."/>
            <person name="Galperin M.Y."/>
            <person name="Jogler C."/>
        </authorList>
    </citation>
    <scope>NUCLEOTIDE SEQUENCE [LARGE SCALE GENOMIC DNA]</scope>
    <source>
        <strain evidence="4 5">Pan265</strain>
    </source>
</reference>
<dbReference type="OrthoDB" id="9804819at2"/>
<keyword evidence="2 4" id="KW-0067">ATP-binding</keyword>
<keyword evidence="1" id="KW-0547">Nucleotide-binding</keyword>
<dbReference type="InterPro" id="IPR027417">
    <property type="entry name" value="P-loop_NTPase"/>
</dbReference>
<dbReference type="SMART" id="SM00382">
    <property type="entry name" value="AAA"/>
    <property type="match status" value="1"/>
</dbReference>
<dbReference type="InterPro" id="IPR003439">
    <property type="entry name" value="ABC_transporter-like_ATP-bd"/>
</dbReference>
<sequence length="337" mass="36147">MTTNAAPSRVDQAGQAAVRAEPAVVIDGLSHRYPKADVLALDDVNLRMASGSFTAVLGPNGSGKSTLFRILTTAVRATGKPGVVPRVTILGHDLRVGAHAIRQRLGVVFQSPSLDSELSVVENLRLQGRVYGMSGSELRRRIPERLEAVGLSDRAHDRVGTLSGGLARRAELAKALLHDPRILILDEPSTGVDPTARRQFWQSLEAERRRSGLTVLMTTHLTDEAEAADNVVVLSRGRVVAEGSPAALKADSRAVLAVATRDADALLVIAEDLVERFGGDRLPERVFGEARIELAEGAAALRWVLDEHGGAVRSVTLSEPTLEDVFERTTGTIFTQV</sequence>
<name>A0A518BV76_9BACT</name>
<evidence type="ECO:0000259" key="3">
    <source>
        <dbReference type="PROSITE" id="PS50893"/>
    </source>
</evidence>
<accession>A0A518BV76</accession>
<dbReference type="GO" id="GO:0016887">
    <property type="term" value="F:ATP hydrolysis activity"/>
    <property type="evidence" value="ECO:0007669"/>
    <property type="project" value="InterPro"/>
</dbReference>
<dbReference type="SUPFAM" id="SSF52540">
    <property type="entry name" value="P-loop containing nucleoside triphosphate hydrolases"/>
    <property type="match status" value="1"/>
</dbReference>
<dbReference type="PROSITE" id="PS50893">
    <property type="entry name" value="ABC_TRANSPORTER_2"/>
    <property type="match status" value="1"/>
</dbReference>
<dbReference type="PANTHER" id="PTHR43582">
    <property type="entry name" value="LINEARMYCIN RESISTANCE ATP-BINDING PROTEIN LNRL"/>
    <property type="match status" value="1"/>
</dbReference>
<evidence type="ECO:0000256" key="1">
    <source>
        <dbReference type="ARBA" id="ARBA00022741"/>
    </source>
</evidence>